<dbReference type="WBParaSite" id="PSU_v2.g18306.t1">
    <property type="protein sequence ID" value="PSU_v2.g18306.t1"/>
    <property type="gene ID" value="PSU_v2.g18306"/>
</dbReference>
<evidence type="ECO:0000313" key="1">
    <source>
        <dbReference type="Proteomes" id="UP000887577"/>
    </source>
</evidence>
<proteinExistence type="predicted"/>
<organism evidence="1 2">
    <name type="scientific">Panagrolaimus superbus</name>
    <dbReference type="NCBI Taxonomy" id="310955"/>
    <lineage>
        <taxon>Eukaryota</taxon>
        <taxon>Metazoa</taxon>
        <taxon>Ecdysozoa</taxon>
        <taxon>Nematoda</taxon>
        <taxon>Chromadorea</taxon>
        <taxon>Rhabditida</taxon>
        <taxon>Tylenchina</taxon>
        <taxon>Panagrolaimomorpha</taxon>
        <taxon>Panagrolaimoidea</taxon>
        <taxon>Panagrolaimidae</taxon>
        <taxon>Panagrolaimus</taxon>
    </lineage>
</organism>
<protein>
    <submittedName>
        <fullName evidence="2">Uncharacterized protein</fullName>
    </submittedName>
</protein>
<reference evidence="2" key="1">
    <citation type="submission" date="2022-11" db="UniProtKB">
        <authorList>
            <consortium name="WormBaseParasite"/>
        </authorList>
    </citation>
    <scope>IDENTIFICATION</scope>
</reference>
<dbReference type="Gene3D" id="1.20.120.20">
    <property type="entry name" value="Apolipoprotein"/>
    <property type="match status" value="1"/>
</dbReference>
<accession>A0A914YDK6</accession>
<dbReference type="Proteomes" id="UP000887577">
    <property type="component" value="Unplaced"/>
</dbReference>
<dbReference type="AlphaFoldDB" id="A0A914YDK6"/>
<sequence>MAFFKQKFTAAIEQFQTKRDEEAKKLEEKLSSMGDGAKNIASKISKVSEDMNLTFEQEQQQIKDALGSATDDIKSKLEDTDLFKDMKAMKEKMTQ</sequence>
<name>A0A914YDK6_9BILA</name>
<evidence type="ECO:0000313" key="2">
    <source>
        <dbReference type="WBParaSite" id="PSU_v2.g18306.t1"/>
    </source>
</evidence>
<keyword evidence="1" id="KW-1185">Reference proteome</keyword>